<evidence type="ECO:0000256" key="2">
    <source>
        <dbReference type="ARBA" id="ARBA00022679"/>
    </source>
</evidence>
<evidence type="ECO:0008006" key="6">
    <source>
        <dbReference type="Google" id="ProtNLM"/>
    </source>
</evidence>
<keyword evidence="2" id="KW-0808">Transferase</keyword>
<name>A0A0R1HWV4_9LACO</name>
<dbReference type="PANTHER" id="PTHR23416:SF23">
    <property type="entry name" value="ACETYLTRANSFERASE C18B11.09C-RELATED"/>
    <property type="match status" value="1"/>
</dbReference>
<dbReference type="AlphaFoldDB" id="A0A0R1HWV4"/>
<evidence type="ECO:0000256" key="3">
    <source>
        <dbReference type="ARBA" id="ARBA00022737"/>
    </source>
</evidence>
<dbReference type="SUPFAM" id="SSF51161">
    <property type="entry name" value="Trimeric LpxA-like enzymes"/>
    <property type="match status" value="1"/>
</dbReference>
<dbReference type="RefSeq" id="WP_235804741.1">
    <property type="nucleotide sequence ID" value="NZ_AZCX01000005.1"/>
</dbReference>
<protein>
    <recommendedName>
        <fullName evidence="6">Acetyltransferase</fullName>
    </recommendedName>
</protein>
<dbReference type="PATRIC" id="fig|1302272.5.peg.2101"/>
<dbReference type="STRING" id="1302272.FC96_GL002055"/>
<evidence type="ECO:0000256" key="1">
    <source>
        <dbReference type="ARBA" id="ARBA00007274"/>
    </source>
</evidence>
<comment type="similarity">
    <text evidence="1">Belongs to the transferase hexapeptide repeat family.</text>
</comment>
<dbReference type="InterPro" id="IPR001451">
    <property type="entry name" value="Hexapep"/>
</dbReference>
<dbReference type="Gene3D" id="2.160.10.10">
    <property type="entry name" value="Hexapeptide repeat proteins"/>
    <property type="match status" value="1"/>
</dbReference>
<keyword evidence="3" id="KW-0677">Repeat</keyword>
<evidence type="ECO:0000313" key="4">
    <source>
        <dbReference type="EMBL" id="KRK47850.1"/>
    </source>
</evidence>
<dbReference type="GO" id="GO:0008374">
    <property type="term" value="F:O-acyltransferase activity"/>
    <property type="evidence" value="ECO:0007669"/>
    <property type="project" value="TreeGrafter"/>
</dbReference>
<comment type="caution">
    <text evidence="4">The sequence shown here is derived from an EMBL/GenBank/DDBJ whole genome shotgun (WGS) entry which is preliminary data.</text>
</comment>
<gene>
    <name evidence="4" type="ORF">FC96_GL002055</name>
</gene>
<dbReference type="InterPro" id="IPR018357">
    <property type="entry name" value="Hexapep_transf_CS"/>
</dbReference>
<evidence type="ECO:0000313" key="5">
    <source>
        <dbReference type="Proteomes" id="UP000050911"/>
    </source>
</evidence>
<organism evidence="4 5">
    <name type="scientific">Secundilactobacillus kimchicus JCM 15530</name>
    <dbReference type="NCBI Taxonomy" id="1302272"/>
    <lineage>
        <taxon>Bacteria</taxon>
        <taxon>Bacillati</taxon>
        <taxon>Bacillota</taxon>
        <taxon>Bacilli</taxon>
        <taxon>Lactobacillales</taxon>
        <taxon>Lactobacillaceae</taxon>
        <taxon>Secundilactobacillus</taxon>
    </lineage>
</organism>
<dbReference type="PROSITE" id="PS00101">
    <property type="entry name" value="HEXAPEP_TRANSFERASES"/>
    <property type="match status" value="1"/>
</dbReference>
<sequence length="187" mass="20103">MPVRLEQLLDAGTVAFSGEIEAQVNRVVAETAGHLQRFNGTQDTAEQVTILQEMMDDRLPKTSTIKAPFQSDFGGHIFVGEHVFVNRDCLFVDLGGITLEDHVLVGPRASLISVNHVEQPTHRRDLVLKQVIVKKGAWIGSGSIVLPGVTIGENAIVAAGAVVTKDVPANMIVAGVPAKPIREIKVE</sequence>
<keyword evidence="5" id="KW-1185">Reference proteome</keyword>
<reference evidence="4 5" key="1">
    <citation type="journal article" date="2015" name="Genome Announc.">
        <title>Expanding the biotechnology potential of lactobacilli through comparative genomics of 213 strains and associated genera.</title>
        <authorList>
            <person name="Sun Z."/>
            <person name="Harris H.M."/>
            <person name="McCann A."/>
            <person name="Guo C."/>
            <person name="Argimon S."/>
            <person name="Zhang W."/>
            <person name="Yang X."/>
            <person name="Jeffery I.B."/>
            <person name="Cooney J.C."/>
            <person name="Kagawa T.F."/>
            <person name="Liu W."/>
            <person name="Song Y."/>
            <person name="Salvetti E."/>
            <person name="Wrobel A."/>
            <person name="Rasinkangas P."/>
            <person name="Parkhill J."/>
            <person name="Rea M.C."/>
            <person name="O'Sullivan O."/>
            <person name="Ritari J."/>
            <person name="Douillard F.P."/>
            <person name="Paul Ross R."/>
            <person name="Yang R."/>
            <person name="Briner A.E."/>
            <person name="Felis G.E."/>
            <person name="de Vos W.M."/>
            <person name="Barrangou R."/>
            <person name="Klaenhammer T.R."/>
            <person name="Caufield P.W."/>
            <person name="Cui Y."/>
            <person name="Zhang H."/>
            <person name="O'Toole P.W."/>
        </authorList>
    </citation>
    <scope>NUCLEOTIDE SEQUENCE [LARGE SCALE GENOMIC DNA]</scope>
    <source>
        <strain evidence="4 5">JCM 15530</strain>
    </source>
</reference>
<dbReference type="InterPro" id="IPR051159">
    <property type="entry name" value="Hexapeptide_acetyltransf"/>
</dbReference>
<dbReference type="InterPro" id="IPR011004">
    <property type="entry name" value="Trimer_LpxA-like_sf"/>
</dbReference>
<dbReference type="PANTHER" id="PTHR23416">
    <property type="entry name" value="SIALIC ACID SYNTHASE-RELATED"/>
    <property type="match status" value="1"/>
</dbReference>
<dbReference type="EMBL" id="AZCX01000005">
    <property type="protein sequence ID" value="KRK47850.1"/>
    <property type="molecule type" value="Genomic_DNA"/>
</dbReference>
<proteinExistence type="inferred from homology"/>
<dbReference type="Proteomes" id="UP000050911">
    <property type="component" value="Unassembled WGS sequence"/>
</dbReference>
<accession>A0A0R1HWV4</accession>
<dbReference type="Pfam" id="PF00132">
    <property type="entry name" value="Hexapep"/>
    <property type="match status" value="1"/>
</dbReference>